<evidence type="ECO:0000313" key="6">
    <source>
        <dbReference type="Proteomes" id="UP000809789"/>
    </source>
</evidence>
<dbReference type="AlphaFoldDB" id="A0A8K0L7E6"/>
<proteinExistence type="inferred from homology"/>
<dbReference type="InterPro" id="IPR031568">
    <property type="entry name" value="Pet117"/>
</dbReference>
<evidence type="ECO:0000256" key="1">
    <source>
        <dbReference type="ARBA" id="ARBA00004173"/>
    </source>
</evidence>
<dbReference type="EMBL" id="JAESVG020000002">
    <property type="protein sequence ID" value="KAG8630312.1"/>
    <property type="molecule type" value="Genomic_DNA"/>
</dbReference>
<dbReference type="GO" id="GO:0033617">
    <property type="term" value="P:mitochondrial respiratory chain complex IV assembly"/>
    <property type="evidence" value="ECO:0007669"/>
    <property type="project" value="TreeGrafter"/>
</dbReference>
<keyword evidence="4" id="KW-0496">Mitochondrion</keyword>
<organism evidence="5 6">
    <name type="scientific">Elsinoe batatas</name>
    <dbReference type="NCBI Taxonomy" id="2601811"/>
    <lineage>
        <taxon>Eukaryota</taxon>
        <taxon>Fungi</taxon>
        <taxon>Dikarya</taxon>
        <taxon>Ascomycota</taxon>
        <taxon>Pezizomycotina</taxon>
        <taxon>Dothideomycetes</taxon>
        <taxon>Dothideomycetidae</taxon>
        <taxon>Myriangiales</taxon>
        <taxon>Elsinoaceae</taxon>
        <taxon>Elsinoe</taxon>
    </lineage>
</organism>
<evidence type="ECO:0000256" key="2">
    <source>
        <dbReference type="ARBA" id="ARBA00008197"/>
    </source>
</evidence>
<sequence length="85" mass="9533">MSRAAKLTLLGTSLGAMGIITFVHYSQKVEKAAMHAGVVRDMEQQRLKRERQADFEIQRQLESEYRKLQNVTDDPVLKGGQKGSG</sequence>
<evidence type="ECO:0000313" key="5">
    <source>
        <dbReference type="EMBL" id="KAG8630312.1"/>
    </source>
</evidence>
<gene>
    <name evidence="5" type="ORF">KVT40_001931</name>
</gene>
<accession>A0A8K0L7E6</accession>
<comment type="caution">
    <text evidence="5">The sequence shown here is derived from an EMBL/GenBank/DDBJ whole genome shotgun (WGS) entry which is preliminary data.</text>
</comment>
<dbReference type="GO" id="GO:0005739">
    <property type="term" value="C:mitochondrion"/>
    <property type="evidence" value="ECO:0007669"/>
    <property type="project" value="UniProtKB-SubCell"/>
</dbReference>
<comment type="subcellular location">
    <subcellularLocation>
        <location evidence="1">Mitochondrion</location>
    </subcellularLocation>
</comment>
<dbReference type="OrthoDB" id="76305at2759"/>
<keyword evidence="6" id="KW-1185">Reference proteome</keyword>
<name>A0A8K0L7E6_9PEZI</name>
<evidence type="ECO:0000256" key="4">
    <source>
        <dbReference type="ARBA" id="ARBA00023128"/>
    </source>
</evidence>
<dbReference type="PANTHER" id="PTHR28163:SF1">
    <property type="entry name" value="PROTEIN PET117 HOMOLOG, MITOCHONDRIAL"/>
    <property type="match status" value="1"/>
</dbReference>
<dbReference type="Pfam" id="PF15786">
    <property type="entry name" value="PET117"/>
    <property type="match status" value="1"/>
</dbReference>
<comment type="similarity">
    <text evidence="2">Belongs to the PET117 family.</text>
</comment>
<dbReference type="PANTHER" id="PTHR28163">
    <property type="entry name" value="PROTEIN PET117 HOMOLOG, MITOCHONDRIAL"/>
    <property type="match status" value="1"/>
</dbReference>
<evidence type="ECO:0000256" key="3">
    <source>
        <dbReference type="ARBA" id="ARBA00022946"/>
    </source>
</evidence>
<evidence type="ECO:0008006" key="7">
    <source>
        <dbReference type="Google" id="ProtNLM"/>
    </source>
</evidence>
<protein>
    <recommendedName>
        <fullName evidence="7">Cytochrome c oxidase assembly protein</fullName>
    </recommendedName>
</protein>
<reference evidence="5" key="1">
    <citation type="submission" date="2021-07" db="EMBL/GenBank/DDBJ databases">
        <title>Elsinoe batatas strain:CRI-CJ2 Genome sequencing and assembly.</title>
        <authorList>
            <person name="Huang L."/>
        </authorList>
    </citation>
    <scope>NUCLEOTIDE SEQUENCE</scope>
    <source>
        <strain evidence="5">CRI-CJ2</strain>
    </source>
</reference>
<dbReference type="Proteomes" id="UP000809789">
    <property type="component" value="Unassembled WGS sequence"/>
</dbReference>
<keyword evidence="3" id="KW-0809">Transit peptide</keyword>